<dbReference type="Proteomes" id="UP000028667">
    <property type="component" value="Segment"/>
</dbReference>
<name>A0A076FGU7_9VIRU</name>
<evidence type="ECO:0000313" key="2">
    <source>
        <dbReference type="Proteomes" id="UP000028667"/>
    </source>
</evidence>
<dbReference type="EMBL" id="KJ645900">
    <property type="protein sequence ID" value="AII16957.1"/>
    <property type="molecule type" value="Genomic_DNA"/>
</dbReference>
<reference evidence="1 2" key="1">
    <citation type="journal article" date="2014" name="Virology">
        <title>Genome of brown tide virus (AaV), the little giant of the Megaviridae, elucidates NCLDV genome expansion and host-virus coevolution.</title>
        <authorList>
            <person name="Moniruzzaman M."/>
            <person name="LeCleir G.R."/>
            <person name="Brown C.M."/>
            <person name="Gobler C.J."/>
            <person name="Bidle K.D."/>
            <person name="Wilson W.H."/>
            <person name="Wilhelm S.W."/>
        </authorList>
    </citation>
    <scope>NUCLEOTIDE SEQUENCE [LARGE SCALE GENOMIC DNA]</scope>
    <source>
        <strain evidence="1">BtV-01</strain>
    </source>
</reference>
<gene>
    <name evidence="1" type="ORF">AaV_104</name>
</gene>
<accession>A0A076FGU7</accession>
<dbReference type="RefSeq" id="YP_009052181.1">
    <property type="nucleotide sequence ID" value="NC_024697.1"/>
</dbReference>
<proteinExistence type="predicted"/>
<keyword evidence="2" id="KW-1185">Reference proteome</keyword>
<organism evidence="1 2">
    <name type="scientific">Aureococcus anophagefferens virus</name>
    <dbReference type="NCBI Taxonomy" id="1474867"/>
    <lineage>
        <taxon>Viruses</taxon>
        <taxon>Varidnaviria</taxon>
        <taxon>Bamfordvirae</taxon>
        <taxon>Nucleocytoviricota</taxon>
        <taxon>Megaviricetes</taxon>
        <taxon>Imitervirales</taxon>
        <taxon>Schizomimiviridae</taxon>
        <taxon>Kratosvirus</taxon>
        <taxon>Kratosvirus quantuckense</taxon>
    </lineage>
</organism>
<sequence>MNITEDYLRNYDDEIYTDDKFIQFHKNEKTHNIVFNTIERDLTHESMSNFRLKFDANGIQSKKIPIFLNSNINIIGTANVNGFTFEGISYLPYNPNKFSGEIVGYYMKDYDSESGILIQKRFPEIKEIKKIRIEIPKIMLPTHPSFLYIHFNELTGFSKTYLPNGKAITFCAYSGVFHTDHYIFETRHSLPFDSFNLQTLSFDISFPKTSFLKDYANIYYAQINNSSNIELIASMPSTFAIGDSVLFEPDTEIIVNIDNIPHNVLVIDGYIDDSTVILRTFEGKLIGSSKTINGLTNITFGNNTFLIATASGGTDISIYENYNIYMKSLVFPYSIDDINITPITTILTDYIIYQHKKSNLSIPSVRKIIDSFETKYGVIDSFSDFIKQDNLHTGYLSYQIVSTLKVTHFLLTQMSKNIVNPSQVSLILSQFMMMDKNDFDFTNKTDITNFVIKICNKYNINTQKYYKSIYNAIESLVNHNYIDENLQSFDTFSKSALVLHKDMELNKYAKYKIFSRIFSKEELTKRRIEIIPSNENTNIRNREAGEITPIYYEGSNQFIEEQVDTVRKILRNVIFEFNVKYEKHCLKDIEIIEYDDVSYIFGKLDKIYNTIYLNKNFNINLIEGSFKLNSNPINVLINFILQCIKSILCKTDFEFKQNVIINDSFFNHYEQICIINNQSVFIDENEIEEDDYINDIIIKDNEQYIIDFKKSETLALKFKDCNAPISNNIVSCDDLNLKLNEDHSLECNIFISKSKSTGKINCNCILLIDNQQKEEIILSIKVGKRNTNKTLKFQDKIQKTFKDIKVIFTFYFENNKNNKQIVFAEYNLNNIINLYQLPKIHNENTMNLNNKNIFEHNEFETNNDLEEIINPLSSSPPVDSSGNIDYSTLDLTMKSEYIITNLTTDSSGNDLIELNHQVDSAFIGTELLVTHKSRINNIKLFNTKLQSDFSIEIIT</sequence>
<evidence type="ECO:0000313" key="1">
    <source>
        <dbReference type="EMBL" id="AII16957.1"/>
    </source>
</evidence>
<dbReference type="KEGG" id="vg:20041480"/>
<protein>
    <submittedName>
        <fullName evidence="1">Uncharacterized protein</fullName>
    </submittedName>
</protein>
<dbReference type="GeneID" id="20041480"/>